<protein>
    <recommendedName>
        <fullName evidence="8">GDSL esterase/lipase</fullName>
    </recommendedName>
</protein>
<dbReference type="AlphaFoldDB" id="A0A8T0W2W8"/>
<evidence type="ECO:0000256" key="2">
    <source>
        <dbReference type="ARBA" id="ARBA00022801"/>
    </source>
</evidence>
<evidence type="ECO:0000256" key="3">
    <source>
        <dbReference type="ARBA" id="ARBA00023098"/>
    </source>
</evidence>
<gene>
    <name evidence="6" type="ORF">PVAP13_2NG548000</name>
</gene>
<keyword evidence="5" id="KW-0732">Signal</keyword>
<accession>A0A8T0W2W8</accession>
<feature type="signal peptide" evidence="5">
    <location>
        <begin position="1"/>
        <end position="22"/>
    </location>
</feature>
<organism evidence="6 7">
    <name type="scientific">Panicum virgatum</name>
    <name type="common">Blackwell switchgrass</name>
    <dbReference type="NCBI Taxonomy" id="38727"/>
    <lineage>
        <taxon>Eukaryota</taxon>
        <taxon>Viridiplantae</taxon>
        <taxon>Streptophyta</taxon>
        <taxon>Embryophyta</taxon>
        <taxon>Tracheophyta</taxon>
        <taxon>Spermatophyta</taxon>
        <taxon>Magnoliopsida</taxon>
        <taxon>Liliopsida</taxon>
        <taxon>Poales</taxon>
        <taxon>Poaceae</taxon>
        <taxon>PACMAD clade</taxon>
        <taxon>Panicoideae</taxon>
        <taxon>Panicodae</taxon>
        <taxon>Paniceae</taxon>
        <taxon>Panicinae</taxon>
        <taxon>Panicum</taxon>
        <taxon>Panicum sect. Hiantes</taxon>
    </lineage>
</organism>
<proteinExistence type="inferred from homology"/>
<name>A0A8T0W2W8_PANVG</name>
<keyword evidence="2" id="KW-0378">Hydrolase</keyword>
<evidence type="ECO:0000313" key="7">
    <source>
        <dbReference type="Proteomes" id="UP000823388"/>
    </source>
</evidence>
<feature type="chain" id="PRO_5035838487" description="GDSL esterase/lipase" evidence="5">
    <location>
        <begin position="23"/>
        <end position="331"/>
    </location>
</feature>
<comment type="similarity">
    <text evidence="1">Belongs to the 'GDSL' lipolytic enzyme family.</text>
</comment>
<dbReference type="InterPro" id="IPR036514">
    <property type="entry name" value="SGNH_hydro_sf"/>
</dbReference>
<dbReference type="Proteomes" id="UP000823388">
    <property type="component" value="Chromosome 2N"/>
</dbReference>
<reference evidence="6" key="1">
    <citation type="submission" date="2020-05" db="EMBL/GenBank/DDBJ databases">
        <title>WGS assembly of Panicum virgatum.</title>
        <authorList>
            <person name="Lovell J.T."/>
            <person name="Jenkins J."/>
            <person name="Shu S."/>
            <person name="Juenger T.E."/>
            <person name="Schmutz J."/>
        </authorList>
    </citation>
    <scope>NUCLEOTIDE SEQUENCE</scope>
    <source>
        <strain evidence="6">AP13</strain>
    </source>
</reference>
<evidence type="ECO:0000256" key="5">
    <source>
        <dbReference type="SAM" id="SignalP"/>
    </source>
</evidence>
<evidence type="ECO:0000256" key="1">
    <source>
        <dbReference type="ARBA" id="ARBA00008668"/>
    </source>
</evidence>
<comment type="caution">
    <text evidence="6">The sequence shown here is derived from an EMBL/GenBank/DDBJ whole genome shotgun (WGS) entry which is preliminary data.</text>
</comment>
<dbReference type="InterPro" id="IPR001087">
    <property type="entry name" value="GDSL"/>
</dbReference>
<dbReference type="Pfam" id="PF00657">
    <property type="entry name" value="Lipase_GDSL"/>
    <property type="match status" value="1"/>
</dbReference>
<dbReference type="PANTHER" id="PTHR46020">
    <property type="entry name" value="OSJNBB0059K02.9 PROTEIN"/>
    <property type="match status" value="1"/>
</dbReference>
<dbReference type="EMBL" id="CM029040">
    <property type="protein sequence ID" value="KAG2637839.1"/>
    <property type="molecule type" value="Genomic_DNA"/>
</dbReference>
<dbReference type="GO" id="GO:0016788">
    <property type="term" value="F:hydrolase activity, acting on ester bonds"/>
    <property type="evidence" value="ECO:0007669"/>
    <property type="project" value="InterPro"/>
</dbReference>
<evidence type="ECO:0000313" key="6">
    <source>
        <dbReference type="EMBL" id="KAG2637839.1"/>
    </source>
</evidence>
<feature type="region of interest" description="Disordered" evidence="4">
    <location>
        <begin position="75"/>
        <end position="127"/>
    </location>
</feature>
<keyword evidence="7" id="KW-1185">Reference proteome</keyword>
<keyword evidence="3" id="KW-0443">Lipid metabolism</keyword>
<dbReference type="Gene3D" id="3.40.50.1110">
    <property type="entry name" value="SGNH hydrolase"/>
    <property type="match status" value="1"/>
</dbReference>
<dbReference type="PANTHER" id="PTHR46020:SF4">
    <property type="entry name" value="OS04G0650200 PROTEIN"/>
    <property type="match status" value="1"/>
</dbReference>
<dbReference type="GO" id="GO:0006629">
    <property type="term" value="P:lipid metabolic process"/>
    <property type="evidence" value="ECO:0007669"/>
    <property type="project" value="UniProtKB-KW"/>
</dbReference>
<evidence type="ECO:0008006" key="8">
    <source>
        <dbReference type="Google" id="ProtNLM"/>
    </source>
</evidence>
<evidence type="ECO:0000256" key="4">
    <source>
        <dbReference type="SAM" id="MobiDB-lite"/>
    </source>
</evidence>
<sequence>MKALFAAACFAFLLLNATGVESLRCRCDGDGDGDSDDTDKPSYDKLFVFGDSFADAGNLPKGDLKWETRGWYEPSGMSDADHDNKPTGRSSDGLVQSDFLGTQDYPGAEGGPSAGEAEAARRRGPVSSGVNFASSGSGVFPGWNLDKQVNKFKRLLRKRIIGKDLSQSVALVSIASGADYADVPSDLLDMDPLYISNVTDGIVGGVRKLEDLGVGAVLVNLLPPLGCAPLNTRADNYTRCEKDKITGVHNKNLMHKLRDDDSLFYHRHTPCCESIDENGFCGQVDGEGNLQYTLCDRPYKYFYWDSTNPTQAGWKAIMQQLEGPIRVYLGI</sequence>